<proteinExistence type="predicted"/>
<feature type="signal peptide" evidence="1">
    <location>
        <begin position="1"/>
        <end position="17"/>
    </location>
</feature>
<sequence length="305" mass="33292">MEVFFIFVSLLLIFANGNQYQSSKYSAVRNRGSYDLNAIESILQTDQKAVNDVIEKSIQQVETLVKTLEDNDIREADDVKKLLEFLVDTSAPEAALVRHKRQIQPIMPLDATVDTTTPTFCTEVQNSYQKANNLSSTARNVMSSSASSISAATDSMNTFLTLSANADPFMKEIYLNLAKTMKTLITIQTKTMNDVQNALFELTYAGATYQEQMATKNCANSTDPPVVKYTTPEAATTNSTTTVTTTTTVSQSNQNAESVQCPKCFMGTIQCPVIIALGGPSSGTCPAGRTMIKCSFSEISRCCCK</sequence>
<dbReference type="Proteomes" id="UP001153620">
    <property type="component" value="Chromosome 4"/>
</dbReference>
<feature type="chain" id="PRO_5040141219" evidence="1">
    <location>
        <begin position="18"/>
        <end position="305"/>
    </location>
</feature>
<dbReference type="EMBL" id="OU895880">
    <property type="protein sequence ID" value="CAG9811781.1"/>
    <property type="molecule type" value="Genomic_DNA"/>
</dbReference>
<dbReference type="AlphaFoldDB" id="A0A9N9WZ48"/>
<reference evidence="2" key="2">
    <citation type="submission" date="2022-10" db="EMBL/GenBank/DDBJ databases">
        <authorList>
            <consortium name="ENA_rothamsted_submissions"/>
            <consortium name="culmorum"/>
            <person name="King R."/>
        </authorList>
    </citation>
    <scope>NUCLEOTIDE SEQUENCE</scope>
</reference>
<reference evidence="2" key="1">
    <citation type="submission" date="2022-01" db="EMBL/GenBank/DDBJ databases">
        <authorList>
            <person name="King R."/>
        </authorList>
    </citation>
    <scope>NUCLEOTIDE SEQUENCE</scope>
</reference>
<organism evidence="2 3">
    <name type="scientific">Chironomus riparius</name>
    <dbReference type="NCBI Taxonomy" id="315576"/>
    <lineage>
        <taxon>Eukaryota</taxon>
        <taxon>Metazoa</taxon>
        <taxon>Ecdysozoa</taxon>
        <taxon>Arthropoda</taxon>
        <taxon>Hexapoda</taxon>
        <taxon>Insecta</taxon>
        <taxon>Pterygota</taxon>
        <taxon>Neoptera</taxon>
        <taxon>Endopterygota</taxon>
        <taxon>Diptera</taxon>
        <taxon>Nematocera</taxon>
        <taxon>Chironomoidea</taxon>
        <taxon>Chironomidae</taxon>
        <taxon>Chironominae</taxon>
        <taxon>Chironomus</taxon>
    </lineage>
</organism>
<evidence type="ECO:0000256" key="1">
    <source>
        <dbReference type="SAM" id="SignalP"/>
    </source>
</evidence>
<gene>
    <name evidence="2" type="ORF">CHIRRI_LOCUS14588</name>
</gene>
<evidence type="ECO:0000313" key="2">
    <source>
        <dbReference type="EMBL" id="CAG9811781.1"/>
    </source>
</evidence>
<name>A0A9N9WZ48_9DIPT</name>
<evidence type="ECO:0000313" key="3">
    <source>
        <dbReference type="Proteomes" id="UP001153620"/>
    </source>
</evidence>
<keyword evidence="3" id="KW-1185">Reference proteome</keyword>
<accession>A0A9N9WZ48</accession>
<protein>
    <submittedName>
        <fullName evidence="2">Uncharacterized protein</fullName>
    </submittedName>
</protein>
<keyword evidence="1" id="KW-0732">Signal</keyword>